<dbReference type="AlphaFoldDB" id="A0A5B8XTU1"/>
<reference evidence="2 3" key="1">
    <citation type="submission" date="2019-08" db="EMBL/GenBank/DDBJ databases">
        <authorList>
            <person name="Liang Q."/>
        </authorList>
    </citation>
    <scope>NUCLEOTIDE SEQUENCE [LARGE SCALE GENOMIC DNA]</scope>
    <source>
        <strain evidence="2 3">V1718</strain>
    </source>
</reference>
<dbReference type="Gene3D" id="3.30.750.140">
    <property type="match status" value="1"/>
</dbReference>
<evidence type="ECO:0000313" key="3">
    <source>
        <dbReference type="Proteomes" id="UP000321595"/>
    </source>
</evidence>
<keyword evidence="3" id="KW-1185">Reference proteome</keyword>
<dbReference type="Proteomes" id="UP000321595">
    <property type="component" value="Chromosome"/>
</dbReference>
<evidence type="ECO:0000313" key="2">
    <source>
        <dbReference type="EMBL" id="QED28985.1"/>
    </source>
</evidence>
<accession>A0A5B8XTU1</accession>
<keyword evidence="2" id="KW-0966">Cell projection</keyword>
<gene>
    <name evidence="2" type="ORF">FRD01_17415</name>
</gene>
<dbReference type="RefSeq" id="WP_146961895.1">
    <property type="nucleotide sequence ID" value="NZ_CP042467.1"/>
</dbReference>
<dbReference type="InterPro" id="IPR038610">
    <property type="entry name" value="FliK-like_C_sf"/>
</dbReference>
<organism evidence="2 3">
    <name type="scientific">Microvenator marinus</name>
    <dbReference type="NCBI Taxonomy" id="2600177"/>
    <lineage>
        <taxon>Bacteria</taxon>
        <taxon>Deltaproteobacteria</taxon>
        <taxon>Bradymonadales</taxon>
        <taxon>Microvenatoraceae</taxon>
        <taxon>Microvenator</taxon>
    </lineage>
</organism>
<name>A0A5B8XTU1_9DELT</name>
<dbReference type="OrthoDB" id="9822894at2"/>
<sequence>MSISKISGKDVQDVQRLRKEAAKAEPKKSFKEALESKSGKEELQAKKDPKLELGEARKTDEESGLLKEESGQLKSEKSLDSPSEDAEVGFSKVNEGTDLPKSEEGVQFQEEVDSKSEFAAELSPDEAVAMGLQPQMSAGSIQAPVVEAAASPQAKHEVVERLIETMVTSGQMGEDSKGRKVLMMDVECPGRGNVRVRLWKKEDGIELRMRADNPELKSLLMLSRSDLQAKAKENGVNFSKIEVAQ</sequence>
<feature type="compositionally biased region" description="Basic and acidic residues" evidence="1">
    <location>
        <begin position="7"/>
        <end position="79"/>
    </location>
</feature>
<dbReference type="KEGG" id="bbae:FRD01_17415"/>
<proteinExistence type="predicted"/>
<protein>
    <submittedName>
        <fullName evidence="2">Flagellar hook-length control protein FliK</fullName>
    </submittedName>
</protein>
<feature type="region of interest" description="Disordered" evidence="1">
    <location>
        <begin position="1"/>
        <end position="123"/>
    </location>
</feature>
<keyword evidence="2" id="KW-0282">Flagellum</keyword>
<keyword evidence="2" id="KW-0969">Cilium</keyword>
<evidence type="ECO:0000256" key="1">
    <source>
        <dbReference type="SAM" id="MobiDB-lite"/>
    </source>
</evidence>
<dbReference type="EMBL" id="CP042467">
    <property type="protein sequence ID" value="QED28985.1"/>
    <property type="molecule type" value="Genomic_DNA"/>
</dbReference>